<sequence>MAVNLVYTAKSGNRTYWTANNSFSRKDFARRKWPEQSALEQDIPKLMDKFPTAFRNRRRERLAAFDLEKGTITPLRLRGDDHPQKDSSQQIYPISLADNKVFAIAIDNASCRFFYNSSGRDGSLVSTLNQTVKRWNDQRKAEVTATNVQNNQRLWKKYPALDPAQLTVIDLSTGLTVWPREVNHGANPKAADFDTKLVQHLVMRLHTQLTEHFDPAINNLPVSRQLRSAPLPVVDFTKYNAQKVFDALSYLALALTQKEQVDHLLAQYDGDILQDYLHTVEMVDVSQLDTEKFAEHLHQVRLKRRRVKDLAILLGALADNFDPEKILKALWGNPSLKNQYYVRNQEVGDDLLEMIQD</sequence>
<gene>
    <name evidence="1" type="ORF">FD32_GL001190</name>
</gene>
<dbReference type="RefSeq" id="WP_047769548.1">
    <property type="nucleotide sequence ID" value="NZ_AZGM01000020.1"/>
</dbReference>
<organism evidence="1 2">
    <name type="scientific">Limosilactobacillus panis DSM 6035</name>
    <dbReference type="NCBI Taxonomy" id="1423782"/>
    <lineage>
        <taxon>Bacteria</taxon>
        <taxon>Bacillati</taxon>
        <taxon>Bacillota</taxon>
        <taxon>Bacilli</taxon>
        <taxon>Lactobacillales</taxon>
        <taxon>Lactobacillaceae</taxon>
        <taxon>Limosilactobacillus</taxon>
    </lineage>
</organism>
<dbReference type="Proteomes" id="UP000051412">
    <property type="component" value="Unassembled WGS sequence"/>
</dbReference>
<dbReference type="EMBL" id="AZGM01000020">
    <property type="protein sequence ID" value="KRM29790.1"/>
    <property type="molecule type" value="Genomic_DNA"/>
</dbReference>
<reference evidence="1 2" key="1">
    <citation type="journal article" date="2015" name="Genome Announc.">
        <title>Expanding the biotechnology potential of lactobacilli through comparative genomics of 213 strains and associated genera.</title>
        <authorList>
            <person name="Sun Z."/>
            <person name="Harris H.M."/>
            <person name="McCann A."/>
            <person name="Guo C."/>
            <person name="Argimon S."/>
            <person name="Zhang W."/>
            <person name="Yang X."/>
            <person name="Jeffery I.B."/>
            <person name="Cooney J.C."/>
            <person name="Kagawa T.F."/>
            <person name="Liu W."/>
            <person name="Song Y."/>
            <person name="Salvetti E."/>
            <person name="Wrobel A."/>
            <person name="Rasinkangas P."/>
            <person name="Parkhill J."/>
            <person name="Rea M.C."/>
            <person name="O'Sullivan O."/>
            <person name="Ritari J."/>
            <person name="Douillard F.P."/>
            <person name="Paul Ross R."/>
            <person name="Yang R."/>
            <person name="Briner A.E."/>
            <person name="Felis G.E."/>
            <person name="de Vos W.M."/>
            <person name="Barrangou R."/>
            <person name="Klaenhammer T.R."/>
            <person name="Caufield P.W."/>
            <person name="Cui Y."/>
            <person name="Zhang H."/>
            <person name="O'Toole P.W."/>
        </authorList>
    </citation>
    <scope>NUCLEOTIDE SEQUENCE [LARGE SCALE GENOMIC DNA]</scope>
    <source>
        <strain evidence="1 2">DSM 6035</strain>
    </source>
</reference>
<comment type="caution">
    <text evidence="1">The sequence shown here is derived from an EMBL/GenBank/DDBJ whole genome shotgun (WGS) entry which is preliminary data.</text>
</comment>
<keyword evidence="2" id="KW-1185">Reference proteome</keyword>
<dbReference type="OrthoDB" id="2326592at2"/>
<dbReference type="STRING" id="1423782.FD32_GL001190"/>
<accession>A0A0R1XHY6</accession>
<evidence type="ECO:0000313" key="2">
    <source>
        <dbReference type="Proteomes" id="UP000051412"/>
    </source>
</evidence>
<name>A0A0R1XHY6_9LACO</name>
<protein>
    <submittedName>
        <fullName evidence="1">Uncharacterized protein</fullName>
    </submittedName>
</protein>
<dbReference type="AlphaFoldDB" id="A0A0R1XHY6"/>
<dbReference type="PATRIC" id="fig|1423782.4.peg.1241"/>
<evidence type="ECO:0000313" key="1">
    <source>
        <dbReference type="EMBL" id="KRM29790.1"/>
    </source>
</evidence>
<proteinExistence type="predicted"/>